<evidence type="ECO:0000313" key="3">
    <source>
        <dbReference type="Proteomes" id="UP000274131"/>
    </source>
</evidence>
<dbReference type="CDD" id="cd00159">
    <property type="entry name" value="RhoGAP"/>
    <property type="match status" value="1"/>
</dbReference>
<dbReference type="InterPro" id="IPR000198">
    <property type="entry name" value="RhoGAP_dom"/>
</dbReference>
<dbReference type="PANTHER" id="PTHR23179">
    <property type="entry name" value="T-CELL ACTIVATION RHO GTPASE ACTIVATING PROTEIN-RELATED"/>
    <property type="match status" value="1"/>
</dbReference>
<reference evidence="4" key="1">
    <citation type="submission" date="2017-02" db="UniProtKB">
        <authorList>
            <consortium name="WormBaseParasite"/>
        </authorList>
    </citation>
    <scope>IDENTIFICATION</scope>
</reference>
<dbReference type="PROSITE" id="PS50238">
    <property type="entry name" value="RHOGAP"/>
    <property type="match status" value="1"/>
</dbReference>
<name>A0A0N4V7E9_ENTVE</name>
<dbReference type="Gene3D" id="1.10.555.10">
    <property type="entry name" value="Rho GTPase activation protein"/>
    <property type="match status" value="1"/>
</dbReference>
<feature type="domain" description="Rho-GAP" evidence="1">
    <location>
        <begin position="1"/>
        <end position="165"/>
    </location>
</feature>
<dbReference type="SUPFAM" id="SSF48350">
    <property type="entry name" value="GTPase activation domain, GAP"/>
    <property type="match status" value="1"/>
</dbReference>
<proteinExistence type="predicted"/>
<dbReference type="OrthoDB" id="9994905at2759"/>
<dbReference type="WBParaSite" id="EVEC_0000621401-mRNA-1">
    <property type="protein sequence ID" value="EVEC_0000621401-mRNA-1"/>
    <property type="gene ID" value="EVEC_0000621401"/>
</dbReference>
<protein>
    <submittedName>
        <fullName evidence="4">Rho-GAP domain-containing protein</fullName>
    </submittedName>
</protein>
<evidence type="ECO:0000313" key="2">
    <source>
        <dbReference type="EMBL" id="VDD91074.1"/>
    </source>
</evidence>
<evidence type="ECO:0000259" key="1">
    <source>
        <dbReference type="PROSITE" id="PS50238"/>
    </source>
</evidence>
<dbReference type="AlphaFoldDB" id="A0A0N4V7E9"/>
<dbReference type="Proteomes" id="UP000274131">
    <property type="component" value="Unassembled WGS sequence"/>
</dbReference>
<reference evidence="2 3" key="2">
    <citation type="submission" date="2018-10" db="EMBL/GenBank/DDBJ databases">
        <authorList>
            <consortium name="Pathogen Informatics"/>
        </authorList>
    </citation>
    <scope>NUCLEOTIDE SEQUENCE [LARGE SCALE GENOMIC DNA]</scope>
</reference>
<dbReference type="GO" id="GO:0005096">
    <property type="term" value="F:GTPase activator activity"/>
    <property type="evidence" value="ECO:0007669"/>
    <property type="project" value="TreeGrafter"/>
</dbReference>
<dbReference type="PANTHER" id="PTHR23179:SF27">
    <property type="entry name" value="RHO GTPASE ACTIVATING PROTEIN AT 71E, ISOFORM D"/>
    <property type="match status" value="1"/>
</dbReference>
<dbReference type="InterPro" id="IPR008936">
    <property type="entry name" value="Rho_GTPase_activation_prot"/>
</dbReference>
<keyword evidence="3" id="KW-1185">Reference proteome</keyword>
<dbReference type="Pfam" id="PF00620">
    <property type="entry name" value="RhoGAP"/>
    <property type="match status" value="1"/>
</dbReference>
<accession>A0A0N4V7E9</accession>
<evidence type="ECO:0000313" key="4">
    <source>
        <dbReference type="WBParaSite" id="EVEC_0000621401-mRNA-1"/>
    </source>
</evidence>
<gene>
    <name evidence="2" type="ORF">EVEC_LOCUS5825</name>
</gene>
<dbReference type="SMART" id="SM00324">
    <property type="entry name" value="RhoGAP"/>
    <property type="match status" value="1"/>
</dbReference>
<organism evidence="4">
    <name type="scientific">Enterobius vermicularis</name>
    <name type="common">Human pinworm</name>
    <dbReference type="NCBI Taxonomy" id="51028"/>
    <lineage>
        <taxon>Eukaryota</taxon>
        <taxon>Metazoa</taxon>
        <taxon>Ecdysozoa</taxon>
        <taxon>Nematoda</taxon>
        <taxon>Chromadorea</taxon>
        <taxon>Rhabditida</taxon>
        <taxon>Spirurina</taxon>
        <taxon>Oxyuridomorpha</taxon>
        <taxon>Oxyuroidea</taxon>
        <taxon>Oxyuridae</taxon>
        <taxon>Enterobius</taxon>
    </lineage>
</organism>
<dbReference type="STRING" id="51028.A0A0N4V7E9"/>
<sequence>MRSHDGYIQVLLLKVNKEGPSKKDIWRAPGNHAQIRTLARHMRDGTLVNISHFDEKTVASVIKLFLSKIPGGIFGYENEKRLVICSLCVPSQHLLVLLFGTFHMVSKASDVGVARMTPDALGISVAPSLFHSCIHMREAKIEDVMRSKVASEVISKVIQNFGHISLFPKTCYEFYARMTGRTMRVDENAVKLLFTLPNSKSFLRNCRAAKLNVLD</sequence>
<dbReference type="EMBL" id="UXUI01008282">
    <property type="protein sequence ID" value="VDD91074.1"/>
    <property type="molecule type" value="Genomic_DNA"/>
</dbReference>
<dbReference type="GO" id="GO:0007165">
    <property type="term" value="P:signal transduction"/>
    <property type="evidence" value="ECO:0007669"/>
    <property type="project" value="InterPro"/>
</dbReference>